<evidence type="ECO:0000256" key="2">
    <source>
        <dbReference type="PROSITE-ProRule" id="PRU00221"/>
    </source>
</evidence>
<feature type="repeat" description="WD" evidence="2">
    <location>
        <begin position="10"/>
        <end position="51"/>
    </location>
</feature>
<dbReference type="Proteomes" id="UP001627154">
    <property type="component" value="Unassembled WGS sequence"/>
</dbReference>
<evidence type="ECO:0000313" key="3">
    <source>
        <dbReference type="EMBL" id="KAL3394056.1"/>
    </source>
</evidence>
<keyword evidence="4" id="KW-1185">Reference proteome</keyword>
<name>A0ABD2WM97_9HYME</name>
<comment type="caution">
    <text evidence="3">The sequence shown here is derived from an EMBL/GenBank/DDBJ whole genome shotgun (WGS) entry which is preliminary data.</text>
</comment>
<comment type="similarity">
    <text evidence="1">Belongs to the WD repeat PRL1/PRL2 family.</text>
</comment>
<evidence type="ECO:0000256" key="1">
    <source>
        <dbReference type="ARBA" id="ARBA00025726"/>
    </source>
</evidence>
<accession>A0ABD2WM97</accession>
<dbReference type="InterPro" id="IPR045241">
    <property type="entry name" value="Prp46/PLRG1-like"/>
</dbReference>
<dbReference type="SUPFAM" id="SSF50978">
    <property type="entry name" value="WD40 repeat-like"/>
    <property type="match status" value="1"/>
</dbReference>
<protein>
    <recommendedName>
        <fullName evidence="5">WD repeat-containing protein 55 homolog</fullName>
    </recommendedName>
</protein>
<dbReference type="InterPro" id="IPR001680">
    <property type="entry name" value="WD40_rpt"/>
</dbReference>
<dbReference type="SMART" id="SM00320">
    <property type="entry name" value="WD40"/>
    <property type="match status" value="4"/>
</dbReference>
<dbReference type="AlphaFoldDB" id="A0ABD2WM97"/>
<sequence length="191" mass="21772">MRTEGRIRQIEGHKLTISSILLQATEPQIITASHDSTIRMFDWTAGKTRYILKNHEYPVRALLFHPSLNTFVSGSIDNIKQWKSNSGEFIQDLSGHTREAIINGLATNKDGVLVSAEDDGIMHLWDWNTGRLFQRIKTRFIPHGDGIWSKPDVCSVTFDISGKRLIATKADGTIQMYRKKIVNLIRNEMYS</sequence>
<dbReference type="Gene3D" id="2.130.10.10">
    <property type="entry name" value="YVTN repeat-like/Quinoprotein amine dehydrogenase"/>
    <property type="match status" value="1"/>
</dbReference>
<dbReference type="Pfam" id="PF00400">
    <property type="entry name" value="WD40"/>
    <property type="match status" value="4"/>
</dbReference>
<dbReference type="InterPro" id="IPR015943">
    <property type="entry name" value="WD40/YVTN_repeat-like_dom_sf"/>
</dbReference>
<dbReference type="EMBL" id="JBJJXI010000094">
    <property type="protein sequence ID" value="KAL3394056.1"/>
    <property type="molecule type" value="Genomic_DNA"/>
</dbReference>
<reference evidence="3 4" key="1">
    <citation type="journal article" date="2024" name="bioRxiv">
        <title>A reference genome for Trichogramma kaykai: A tiny desert-dwelling parasitoid wasp with competing sex-ratio distorters.</title>
        <authorList>
            <person name="Culotta J."/>
            <person name="Lindsey A.R."/>
        </authorList>
    </citation>
    <scope>NUCLEOTIDE SEQUENCE [LARGE SCALE GENOMIC DNA]</scope>
    <source>
        <strain evidence="3 4">KSX58</strain>
    </source>
</reference>
<evidence type="ECO:0008006" key="5">
    <source>
        <dbReference type="Google" id="ProtNLM"/>
    </source>
</evidence>
<gene>
    <name evidence="3" type="ORF">TKK_011720</name>
</gene>
<keyword evidence="2" id="KW-0853">WD repeat</keyword>
<evidence type="ECO:0000313" key="4">
    <source>
        <dbReference type="Proteomes" id="UP001627154"/>
    </source>
</evidence>
<dbReference type="PANTHER" id="PTHR19923">
    <property type="entry name" value="WD40 REPEAT PROTEINPRL1/PRL2-RELATED"/>
    <property type="match status" value="1"/>
</dbReference>
<dbReference type="PANTHER" id="PTHR19923:SF0">
    <property type="entry name" value="PLEIOTROPIC REGULATOR 1"/>
    <property type="match status" value="1"/>
</dbReference>
<dbReference type="PROSITE" id="PS50082">
    <property type="entry name" value="WD_REPEATS_2"/>
    <property type="match status" value="1"/>
</dbReference>
<dbReference type="InterPro" id="IPR036322">
    <property type="entry name" value="WD40_repeat_dom_sf"/>
</dbReference>
<proteinExistence type="inferred from homology"/>
<organism evidence="3 4">
    <name type="scientific">Trichogramma kaykai</name>
    <dbReference type="NCBI Taxonomy" id="54128"/>
    <lineage>
        <taxon>Eukaryota</taxon>
        <taxon>Metazoa</taxon>
        <taxon>Ecdysozoa</taxon>
        <taxon>Arthropoda</taxon>
        <taxon>Hexapoda</taxon>
        <taxon>Insecta</taxon>
        <taxon>Pterygota</taxon>
        <taxon>Neoptera</taxon>
        <taxon>Endopterygota</taxon>
        <taxon>Hymenoptera</taxon>
        <taxon>Apocrita</taxon>
        <taxon>Proctotrupomorpha</taxon>
        <taxon>Chalcidoidea</taxon>
        <taxon>Trichogrammatidae</taxon>
        <taxon>Trichogramma</taxon>
    </lineage>
</organism>